<gene>
    <name evidence="3" type="ORF">LSTR_LSTR012023</name>
</gene>
<dbReference type="InterPro" id="IPR019314">
    <property type="entry name" value="BORCS6"/>
</dbReference>
<evidence type="ECO:0000313" key="4">
    <source>
        <dbReference type="Proteomes" id="UP000291343"/>
    </source>
</evidence>
<dbReference type="EMBL" id="QKKF02005673">
    <property type="protein sequence ID" value="RZF46800.1"/>
    <property type="molecule type" value="Genomic_DNA"/>
</dbReference>
<dbReference type="GO" id="GO:0099078">
    <property type="term" value="C:BORC complex"/>
    <property type="evidence" value="ECO:0007669"/>
    <property type="project" value="TreeGrafter"/>
</dbReference>
<dbReference type="InParanoid" id="A0A482XMR7"/>
<organism evidence="3 4">
    <name type="scientific">Laodelphax striatellus</name>
    <name type="common">Small brown planthopper</name>
    <name type="synonym">Delphax striatella</name>
    <dbReference type="NCBI Taxonomy" id="195883"/>
    <lineage>
        <taxon>Eukaryota</taxon>
        <taxon>Metazoa</taxon>
        <taxon>Ecdysozoa</taxon>
        <taxon>Arthropoda</taxon>
        <taxon>Hexapoda</taxon>
        <taxon>Insecta</taxon>
        <taxon>Pterygota</taxon>
        <taxon>Neoptera</taxon>
        <taxon>Paraneoptera</taxon>
        <taxon>Hemiptera</taxon>
        <taxon>Auchenorrhyncha</taxon>
        <taxon>Fulgoroidea</taxon>
        <taxon>Delphacidae</taxon>
        <taxon>Criomorphinae</taxon>
        <taxon>Laodelphax</taxon>
    </lineage>
</organism>
<sequence length="275" mass="30654">MSKSGEEATERNLEDKHDNRAAVDIDDEIMHGMTASYTEISINNSSSEARDCLEDSNKMCKTQGLENVVKNEETIQLHKEHQTERPTNLDLINDLESNVTEKQNVSHKAVGYLNQLNGTVTQEGDMVLFVAEDLENKIKLSSPVGKKDPLSSCGWESSTSSWLKQSFTGEIPVVDMTILNDLETEVSKIATSVDSLTENLAEILHSISALTVDCLETYRDVVCKTCDSVDVNIKSMYQLMAKCEELGKAMASIYKLADHIKEIKHFLDLFENVAN</sequence>
<dbReference type="InterPro" id="IPR046465">
    <property type="entry name" value="BORCS6_C"/>
</dbReference>
<name>A0A482XMR7_LAOST</name>
<dbReference type="OrthoDB" id="21270at2759"/>
<feature type="domain" description="BLOC-1-related complex subunit 6 C-terminal helix" evidence="2">
    <location>
        <begin position="172"/>
        <end position="271"/>
    </location>
</feature>
<proteinExistence type="predicted"/>
<dbReference type="PANTHER" id="PTHR13440:SF7">
    <property type="entry name" value="BLOC-1 RELATED COMPLEX SUBUNIT 6"/>
    <property type="match status" value="1"/>
</dbReference>
<evidence type="ECO:0000313" key="3">
    <source>
        <dbReference type="EMBL" id="RZF46800.1"/>
    </source>
</evidence>
<accession>A0A482XMR7</accession>
<dbReference type="PANTHER" id="PTHR13440">
    <property type="entry name" value="BLOC-1 RELATED COMPLEX SUBUNIT 6"/>
    <property type="match status" value="1"/>
</dbReference>
<evidence type="ECO:0000256" key="1">
    <source>
        <dbReference type="SAM" id="MobiDB-lite"/>
    </source>
</evidence>
<reference evidence="3 4" key="1">
    <citation type="journal article" date="2017" name="Gigascience">
        <title>Genome sequence of the small brown planthopper, Laodelphax striatellus.</title>
        <authorList>
            <person name="Zhu J."/>
            <person name="Jiang F."/>
            <person name="Wang X."/>
            <person name="Yang P."/>
            <person name="Bao Y."/>
            <person name="Zhao W."/>
            <person name="Wang W."/>
            <person name="Lu H."/>
            <person name="Wang Q."/>
            <person name="Cui N."/>
            <person name="Li J."/>
            <person name="Chen X."/>
            <person name="Luo L."/>
            <person name="Yu J."/>
            <person name="Kang L."/>
            <person name="Cui F."/>
        </authorList>
    </citation>
    <scope>NUCLEOTIDE SEQUENCE [LARGE SCALE GENOMIC DNA]</scope>
    <source>
        <strain evidence="3">Lst14</strain>
    </source>
</reference>
<dbReference type="AlphaFoldDB" id="A0A482XMR7"/>
<feature type="region of interest" description="Disordered" evidence="1">
    <location>
        <begin position="1"/>
        <end position="23"/>
    </location>
</feature>
<dbReference type="FunCoup" id="A0A482XMR7">
    <property type="interactions" value="8"/>
</dbReference>
<dbReference type="STRING" id="195883.A0A482XMR7"/>
<dbReference type="GO" id="GO:0032418">
    <property type="term" value="P:lysosome localization"/>
    <property type="evidence" value="ECO:0007669"/>
    <property type="project" value="TreeGrafter"/>
</dbReference>
<comment type="caution">
    <text evidence="3">The sequence shown here is derived from an EMBL/GenBank/DDBJ whole genome shotgun (WGS) entry which is preliminary data.</text>
</comment>
<protein>
    <recommendedName>
        <fullName evidence="2">BLOC-1-related complex subunit 6 C-terminal helix domain-containing protein</fullName>
    </recommendedName>
</protein>
<evidence type="ECO:0000259" key="2">
    <source>
        <dbReference type="Pfam" id="PF10157"/>
    </source>
</evidence>
<dbReference type="Proteomes" id="UP000291343">
    <property type="component" value="Unassembled WGS sequence"/>
</dbReference>
<keyword evidence="4" id="KW-1185">Reference proteome</keyword>
<dbReference type="Pfam" id="PF10157">
    <property type="entry name" value="BORCS6"/>
    <property type="match status" value="1"/>
</dbReference>